<name>A0A3M7PYH5_BRAPC</name>
<proteinExistence type="predicted"/>
<keyword evidence="2" id="KW-1185">Reference proteome</keyword>
<evidence type="ECO:0000313" key="1">
    <source>
        <dbReference type="EMBL" id="RNA04236.1"/>
    </source>
</evidence>
<organism evidence="1 2">
    <name type="scientific">Brachionus plicatilis</name>
    <name type="common">Marine rotifer</name>
    <name type="synonym">Brachionus muelleri</name>
    <dbReference type="NCBI Taxonomy" id="10195"/>
    <lineage>
        <taxon>Eukaryota</taxon>
        <taxon>Metazoa</taxon>
        <taxon>Spiralia</taxon>
        <taxon>Gnathifera</taxon>
        <taxon>Rotifera</taxon>
        <taxon>Eurotatoria</taxon>
        <taxon>Monogononta</taxon>
        <taxon>Pseudotrocha</taxon>
        <taxon>Ploima</taxon>
        <taxon>Brachionidae</taxon>
        <taxon>Brachionus</taxon>
    </lineage>
</organism>
<comment type="caution">
    <text evidence="1">The sequence shown here is derived from an EMBL/GenBank/DDBJ whole genome shotgun (WGS) entry which is preliminary data.</text>
</comment>
<dbReference type="AlphaFoldDB" id="A0A3M7PYH5"/>
<accession>A0A3M7PYH5</accession>
<reference evidence="1 2" key="1">
    <citation type="journal article" date="2018" name="Sci. Rep.">
        <title>Genomic signatures of local adaptation to the degree of environmental predictability in rotifers.</title>
        <authorList>
            <person name="Franch-Gras L."/>
            <person name="Hahn C."/>
            <person name="Garcia-Roger E.M."/>
            <person name="Carmona M.J."/>
            <person name="Serra M."/>
            <person name="Gomez A."/>
        </authorList>
    </citation>
    <scope>NUCLEOTIDE SEQUENCE [LARGE SCALE GENOMIC DNA]</scope>
    <source>
        <strain evidence="1">HYR1</strain>
    </source>
</reference>
<dbReference type="Proteomes" id="UP000276133">
    <property type="component" value="Unassembled WGS sequence"/>
</dbReference>
<protein>
    <submittedName>
        <fullName evidence="1">Uncharacterized protein</fullName>
    </submittedName>
</protein>
<gene>
    <name evidence="1" type="ORF">BpHYR1_029841</name>
</gene>
<evidence type="ECO:0000313" key="2">
    <source>
        <dbReference type="Proteomes" id="UP000276133"/>
    </source>
</evidence>
<sequence length="326" mass="36644">MLKCIYTSRTDENGPNALSHELGAVQRPARLARLVMRLTSHDGITSRLTTIVMTYLERLLDRRIVLEQLEYVLAGRLIRHIRQQHNAVLFGGQRRQVHADGTGRLGPFVASKGGLGERSLHARLLVVRVELGLVGEAGRRGQQRRFGLDPTAPRRRLHQAQLSVLAAAQLFHLDHPVAEHRVAFGQGRVPVRLGVQLADALAQRLQRVRLAAPSTPSPLLRQKIRRRPHPPRCRRCQRSAHRAPSWPQWPARAQTPTGLSEIFARDSCPPARPVASTLAPRPAVFPVRTAFLPSSPFWCPASRPGSPPWTEWPWAWWSQCAQTSRY</sequence>
<dbReference type="EMBL" id="REGN01008190">
    <property type="protein sequence ID" value="RNA04236.1"/>
    <property type="molecule type" value="Genomic_DNA"/>
</dbReference>